<keyword evidence="6 7" id="KW-0804">Transcription</keyword>
<keyword evidence="7" id="KW-0863">Zinc-finger</keyword>
<evidence type="ECO:0000313" key="10">
    <source>
        <dbReference type="Proteomes" id="UP000241436"/>
    </source>
</evidence>
<keyword evidence="4 7" id="KW-0805">Transcription regulation</keyword>
<dbReference type="OrthoDB" id="9807461at2"/>
<dbReference type="GO" id="GO:0008270">
    <property type="term" value="F:zinc ion binding"/>
    <property type="evidence" value="ECO:0007669"/>
    <property type="project" value="UniProtKB-UniRule"/>
</dbReference>
<dbReference type="AlphaFoldDB" id="A0A2T4TYZ6"/>
<protein>
    <recommendedName>
        <fullName evidence="7">Transcriptional repressor NrdR</fullName>
    </recommendedName>
</protein>
<keyword evidence="7" id="KW-0862">Zinc</keyword>
<comment type="similarity">
    <text evidence="7">Belongs to the NrdR family.</text>
</comment>
<dbReference type="InterPro" id="IPR003796">
    <property type="entry name" value="RNR_NrdR-like"/>
</dbReference>
<dbReference type="NCBIfam" id="TIGR00244">
    <property type="entry name" value="transcriptional regulator NrdR"/>
    <property type="match status" value="1"/>
</dbReference>
<keyword evidence="2 7" id="KW-0547">Nucleotide-binding</keyword>
<evidence type="ECO:0000256" key="7">
    <source>
        <dbReference type="HAMAP-Rule" id="MF_00440"/>
    </source>
</evidence>
<evidence type="ECO:0000256" key="3">
    <source>
        <dbReference type="ARBA" id="ARBA00022840"/>
    </source>
</evidence>
<dbReference type="GO" id="GO:0003677">
    <property type="term" value="F:DNA binding"/>
    <property type="evidence" value="ECO:0007669"/>
    <property type="project" value="UniProtKB-KW"/>
</dbReference>
<evidence type="ECO:0000256" key="6">
    <source>
        <dbReference type="ARBA" id="ARBA00023163"/>
    </source>
</evidence>
<evidence type="ECO:0000259" key="8">
    <source>
        <dbReference type="PROSITE" id="PS51161"/>
    </source>
</evidence>
<dbReference type="GO" id="GO:0045892">
    <property type="term" value="P:negative regulation of DNA-templated transcription"/>
    <property type="evidence" value="ECO:0007669"/>
    <property type="project" value="UniProtKB-UniRule"/>
</dbReference>
<keyword evidence="3 7" id="KW-0067">ATP-binding</keyword>
<reference evidence="10" key="2">
    <citation type="journal article" date="2018" name="Environ. Microbiol.">
        <title>Bloom of a denitrifying methanotroph, 'Candidatus Methylomirabilis limnetica', in a deep stratified lake.</title>
        <authorList>
            <person name="Graf J.S."/>
            <person name="Mayr M.J."/>
            <person name="Marchant H.K."/>
            <person name="Tienken D."/>
            <person name="Hach P.F."/>
            <person name="Brand A."/>
            <person name="Schubert C.J."/>
            <person name="Kuypers M.M."/>
            <person name="Milucka J."/>
        </authorList>
    </citation>
    <scope>NUCLEOTIDE SEQUENCE [LARGE SCALE GENOMIC DNA]</scope>
    <source>
        <strain evidence="10">Zug</strain>
    </source>
</reference>
<keyword evidence="7" id="KW-0479">Metal-binding</keyword>
<dbReference type="PANTHER" id="PTHR30455">
    <property type="entry name" value="TRANSCRIPTIONAL REPRESSOR NRDR"/>
    <property type="match status" value="1"/>
</dbReference>
<dbReference type="PANTHER" id="PTHR30455:SF2">
    <property type="entry name" value="TRANSCRIPTIONAL REPRESSOR NRDR"/>
    <property type="match status" value="1"/>
</dbReference>
<gene>
    <name evidence="7" type="primary">nrdR</name>
    <name evidence="9" type="ORF">CLG94_04450</name>
</gene>
<keyword evidence="1 7" id="KW-0678">Repressor</keyword>
<evidence type="ECO:0000256" key="1">
    <source>
        <dbReference type="ARBA" id="ARBA00022491"/>
    </source>
</evidence>
<dbReference type="EMBL" id="NVQC01000016">
    <property type="protein sequence ID" value="PTL36298.1"/>
    <property type="molecule type" value="Genomic_DNA"/>
</dbReference>
<dbReference type="Pfam" id="PF22811">
    <property type="entry name" value="Zn_ribbon_NrdR"/>
    <property type="match status" value="1"/>
</dbReference>
<dbReference type="Proteomes" id="UP000241436">
    <property type="component" value="Unassembled WGS sequence"/>
</dbReference>
<comment type="caution">
    <text evidence="9">The sequence shown here is derived from an EMBL/GenBank/DDBJ whole genome shotgun (WGS) entry which is preliminary data.</text>
</comment>
<feature type="domain" description="ATP-cone" evidence="8">
    <location>
        <begin position="49"/>
        <end position="139"/>
    </location>
</feature>
<dbReference type="PROSITE" id="PS51161">
    <property type="entry name" value="ATP_CONE"/>
    <property type="match status" value="1"/>
</dbReference>
<dbReference type="InterPro" id="IPR055173">
    <property type="entry name" value="NrdR-like_N"/>
</dbReference>
<dbReference type="RefSeq" id="WP_107561674.1">
    <property type="nucleotide sequence ID" value="NZ_NVQC01000016.1"/>
</dbReference>
<dbReference type="InterPro" id="IPR005144">
    <property type="entry name" value="ATP-cone_dom"/>
</dbReference>
<evidence type="ECO:0000256" key="4">
    <source>
        <dbReference type="ARBA" id="ARBA00023015"/>
    </source>
</evidence>
<sequence>MKCPYCGSLEEKVVDSREGKDGAVVRRRRQCQQCLKRFTTYERIGEIHFMVIKADGRREPFDRHKVLGGLLKATQKRPVSVVQLEKIVDEIEGRLAEKAEREMPSTEIGELIMERLYEIDEVAYVRFASVYRQFKDVRQFVEEVKGLRGGGRRRRAP</sequence>
<comment type="function">
    <text evidence="7">Negatively regulates transcription of bacterial ribonucleotide reductase nrd genes and operons by binding to NrdR-boxes.</text>
</comment>
<dbReference type="HAMAP" id="MF_00440">
    <property type="entry name" value="NrdR"/>
    <property type="match status" value="1"/>
</dbReference>
<dbReference type="Pfam" id="PF03477">
    <property type="entry name" value="ATP-cone"/>
    <property type="match status" value="1"/>
</dbReference>
<keyword evidence="5 7" id="KW-0238">DNA-binding</keyword>
<reference evidence="9 10" key="1">
    <citation type="submission" date="2017-09" db="EMBL/GenBank/DDBJ databases">
        <title>Bloom of a denitrifying methanotroph, Candidatus Methylomirabilis limnetica, in a deep stratified lake.</title>
        <authorList>
            <person name="Graf J.S."/>
            <person name="Marchant H.K."/>
            <person name="Tienken D."/>
            <person name="Hach P.F."/>
            <person name="Brand A."/>
            <person name="Schubert C.J."/>
            <person name="Kuypers M.M."/>
            <person name="Milucka J."/>
        </authorList>
    </citation>
    <scope>NUCLEOTIDE SEQUENCE [LARGE SCALE GENOMIC DNA]</scope>
    <source>
        <strain evidence="9 10">Zug</strain>
    </source>
</reference>
<evidence type="ECO:0000256" key="5">
    <source>
        <dbReference type="ARBA" id="ARBA00023125"/>
    </source>
</evidence>
<accession>A0A2T4TYZ6</accession>
<name>A0A2T4TYZ6_9BACT</name>
<dbReference type="GO" id="GO:0005524">
    <property type="term" value="F:ATP binding"/>
    <property type="evidence" value="ECO:0007669"/>
    <property type="project" value="UniProtKB-UniRule"/>
</dbReference>
<comment type="cofactor">
    <cofactor evidence="7">
        <name>Zn(2+)</name>
        <dbReference type="ChEBI" id="CHEBI:29105"/>
    </cofactor>
    <text evidence="7">Binds 1 zinc ion.</text>
</comment>
<keyword evidence="10" id="KW-1185">Reference proteome</keyword>
<organism evidence="9 10">
    <name type="scientific">Candidatus Methylomirabilis limnetica</name>
    <dbReference type="NCBI Taxonomy" id="2033718"/>
    <lineage>
        <taxon>Bacteria</taxon>
        <taxon>Candidatus Methylomirabilota</taxon>
        <taxon>Candidatus Methylomirabilia</taxon>
        <taxon>Candidatus Methylomirabilales</taxon>
        <taxon>Candidatus Methylomirabilaceae</taxon>
        <taxon>Candidatus Methylomirabilis</taxon>
    </lineage>
</organism>
<feature type="zinc finger region" evidence="7">
    <location>
        <begin position="3"/>
        <end position="34"/>
    </location>
</feature>
<evidence type="ECO:0000256" key="2">
    <source>
        <dbReference type="ARBA" id="ARBA00022741"/>
    </source>
</evidence>
<evidence type="ECO:0000313" key="9">
    <source>
        <dbReference type="EMBL" id="PTL36298.1"/>
    </source>
</evidence>
<proteinExistence type="inferred from homology"/>